<reference evidence="1 2" key="1">
    <citation type="submission" date="2019-02" db="EMBL/GenBank/DDBJ databases">
        <title>Deep-cultivation of Planctomycetes and their phenomic and genomic characterization uncovers novel biology.</title>
        <authorList>
            <person name="Wiegand S."/>
            <person name="Jogler M."/>
            <person name="Boedeker C."/>
            <person name="Pinto D."/>
            <person name="Vollmers J."/>
            <person name="Rivas-Marin E."/>
            <person name="Kohn T."/>
            <person name="Peeters S.H."/>
            <person name="Heuer A."/>
            <person name="Rast P."/>
            <person name="Oberbeckmann S."/>
            <person name="Bunk B."/>
            <person name="Jeske O."/>
            <person name="Meyerdierks A."/>
            <person name="Storesund J.E."/>
            <person name="Kallscheuer N."/>
            <person name="Luecker S."/>
            <person name="Lage O.M."/>
            <person name="Pohl T."/>
            <person name="Merkel B.J."/>
            <person name="Hornburger P."/>
            <person name="Mueller R.-W."/>
            <person name="Bruemmer F."/>
            <person name="Labrenz M."/>
            <person name="Spormann A.M."/>
            <person name="Op den Camp H."/>
            <person name="Overmann J."/>
            <person name="Amann R."/>
            <person name="Jetten M.S.M."/>
            <person name="Mascher T."/>
            <person name="Medema M.H."/>
            <person name="Devos D.P."/>
            <person name="Kaster A.-K."/>
            <person name="Ovreas L."/>
            <person name="Rohde M."/>
            <person name="Galperin M.Y."/>
            <person name="Jogler C."/>
        </authorList>
    </citation>
    <scope>NUCLEOTIDE SEQUENCE [LARGE SCALE GENOMIC DNA]</scope>
    <source>
        <strain evidence="1 2">Mal4</strain>
    </source>
</reference>
<protein>
    <recommendedName>
        <fullName evidence="3">Lipoprotein</fullName>
    </recommendedName>
</protein>
<evidence type="ECO:0000313" key="2">
    <source>
        <dbReference type="Proteomes" id="UP000320496"/>
    </source>
</evidence>
<gene>
    <name evidence="1" type="ORF">Mal4_33290</name>
</gene>
<dbReference type="EMBL" id="CP036275">
    <property type="protein sequence ID" value="QDU38996.1"/>
    <property type="molecule type" value="Genomic_DNA"/>
</dbReference>
<proteinExistence type="predicted"/>
<dbReference type="Proteomes" id="UP000320496">
    <property type="component" value="Chromosome"/>
</dbReference>
<name>A0A517Z955_9PLAN</name>
<dbReference type="OrthoDB" id="274273at2"/>
<sequence>MNRRVEHRPWLLLSLPLACLLLGGCGQSVAPEILALREQLIVPQEPQGAITIEQARQQVEDDPNVTLTVKVGNRNFPEWSAENQATFYVSEGFPGSDYNVGPDHDPSTCPFCKWKWKEEDSLAVVHVVDESGEVLPYSAETVLDVAPGSTLTIQGDGSVDESGFLNVRLTGLFVHP</sequence>
<accession>A0A517Z955</accession>
<keyword evidence="2" id="KW-1185">Reference proteome</keyword>
<organism evidence="1 2">
    <name type="scientific">Maioricimonas rarisocia</name>
    <dbReference type="NCBI Taxonomy" id="2528026"/>
    <lineage>
        <taxon>Bacteria</taxon>
        <taxon>Pseudomonadati</taxon>
        <taxon>Planctomycetota</taxon>
        <taxon>Planctomycetia</taxon>
        <taxon>Planctomycetales</taxon>
        <taxon>Planctomycetaceae</taxon>
        <taxon>Maioricimonas</taxon>
    </lineage>
</organism>
<evidence type="ECO:0008006" key="3">
    <source>
        <dbReference type="Google" id="ProtNLM"/>
    </source>
</evidence>
<evidence type="ECO:0000313" key="1">
    <source>
        <dbReference type="EMBL" id="QDU38996.1"/>
    </source>
</evidence>
<dbReference type="PROSITE" id="PS51257">
    <property type="entry name" value="PROKAR_LIPOPROTEIN"/>
    <property type="match status" value="1"/>
</dbReference>
<dbReference type="RefSeq" id="WP_145370225.1">
    <property type="nucleotide sequence ID" value="NZ_CP036275.1"/>
</dbReference>
<dbReference type="AlphaFoldDB" id="A0A517Z955"/>
<dbReference type="KEGG" id="mri:Mal4_33290"/>